<dbReference type="EMBL" id="DF973275">
    <property type="protein sequence ID" value="GAU23756.1"/>
    <property type="molecule type" value="Genomic_DNA"/>
</dbReference>
<name>A0A2Z6LXB2_TRISU</name>
<dbReference type="OrthoDB" id="696485at2759"/>
<dbReference type="Proteomes" id="UP000242715">
    <property type="component" value="Unassembled WGS sequence"/>
</dbReference>
<sequence length="190" mass="21746">MSDIMCFGSGVLSRVVHRVGGETYAKEALVSEIRVGGEGVSRWEWGWRRSLFVWEEELLLGLLDFISPMAFSTDDDVWYWGLEDGGVFTVKSWLGVVIVMPPNLFSLFDCFVGAAGCNKMAKGFSLIWHTTVWAIWRSRNDILFANGVLDPSSVIDEIKLLSWRWGLIRQKIPMCLLYEWCWDPGICLRR</sequence>
<keyword evidence="2" id="KW-1185">Reference proteome</keyword>
<dbReference type="AlphaFoldDB" id="A0A2Z6LXB2"/>
<gene>
    <name evidence="1" type="ORF">TSUD_128610</name>
</gene>
<accession>A0A2Z6LXB2</accession>
<protein>
    <recommendedName>
        <fullName evidence="3">Reverse transcriptase zinc-binding domain-containing protein</fullName>
    </recommendedName>
</protein>
<evidence type="ECO:0000313" key="2">
    <source>
        <dbReference type="Proteomes" id="UP000242715"/>
    </source>
</evidence>
<proteinExistence type="predicted"/>
<evidence type="ECO:0008006" key="3">
    <source>
        <dbReference type="Google" id="ProtNLM"/>
    </source>
</evidence>
<reference evidence="2" key="1">
    <citation type="journal article" date="2017" name="Front. Plant Sci.">
        <title>Climate Clever Clovers: New Paradigm to Reduce the Environmental Footprint of Ruminants by Breeding Low Methanogenic Forages Utilizing Haplotype Variation.</title>
        <authorList>
            <person name="Kaur P."/>
            <person name="Appels R."/>
            <person name="Bayer P.E."/>
            <person name="Keeble-Gagnere G."/>
            <person name="Wang J."/>
            <person name="Hirakawa H."/>
            <person name="Shirasawa K."/>
            <person name="Vercoe P."/>
            <person name="Stefanova K."/>
            <person name="Durmic Z."/>
            <person name="Nichols P."/>
            <person name="Revell C."/>
            <person name="Isobe S.N."/>
            <person name="Edwards D."/>
            <person name="Erskine W."/>
        </authorList>
    </citation>
    <scope>NUCLEOTIDE SEQUENCE [LARGE SCALE GENOMIC DNA]</scope>
    <source>
        <strain evidence="2">cv. Daliak</strain>
    </source>
</reference>
<organism evidence="1 2">
    <name type="scientific">Trifolium subterraneum</name>
    <name type="common">Subterranean clover</name>
    <dbReference type="NCBI Taxonomy" id="3900"/>
    <lineage>
        <taxon>Eukaryota</taxon>
        <taxon>Viridiplantae</taxon>
        <taxon>Streptophyta</taxon>
        <taxon>Embryophyta</taxon>
        <taxon>Tracheophyta</taxon>
        <taxon>Spermatophyta</taxon>
        <taxon>Magnoliopsida</taxon>
        <taxon>eudicotyledons</taxon>
        <taxon>Gunneridae</taxon>
        <taxon>Pentapetalae</taxon>
        <taxon>rosids</taxon>
        <taxon>fabids</taxon>
        <taxon>Fabales</taxon>
        <taxon>Fabaceae</taxon>
        <taxon>Papilionoideae</taxon>
        <taxon>50 kb inversion clade</taxon>
        <taxon>NPAAA clade</taxon>
        <taxon>Hologalegina</taxon>
        <taxon>IRL clade</taxon>
        <taxon>Trifolieae</taxon>
        <taxon>Trifolium</taxon>
    </lineage>
</organism>
<evidence type="ECO:0000313" key="1">
    <source>
        <dbReference type="EMBL" id="GAU23756.1"/>
    </source>
</evidence>